<dbReference type="InterPro" id="IPR017932">
    <property type="entry name" value="GATase_2_dom"/>
</dbReference>
<evidence type="ECO:0000256" key="6">
    <source>
        <dbReference type="ARBA" id="ARBA00022888"/>
    </source>
</evidence>
<keyword evidence="15" id="KW-1185">Reference proteome</keyword>
<sequence>MCGISCILALQHSHHKLPDLASLKKPIPGVQTNGDTDHTKLAVELDASLDQIKHRGPDSRGQWISNDKRVAINDLSPDGIQPFHDNERTVHAVVNGEFYDYDNIRKDLEAKTDYKFRGRSDSELAIALYKYYGLNFLHHLRGEFACVLFDESQQLLIAARDRYGIKPLFWTVQDGRLLIAAEIKAFLPLGWRPEWDVKSLLDAGWNHDERTLFKGIAKSFDHIEQRPYWDISYPDKHAVDVRTPENMIEGVRQRMLDAIRLRLRADVPVGIYLSGGIDSSVIAGMVTHLVKEQGIAMGSANATDRVSCFSIAFDEESGFDESAIANRTAEWLGVRYIKKHMNEQELAKRFEDATWHCEHHNPDFNFVGKYALSEVPQEVGFKVVLTGEGADENFAGYPLYLPDYLREPDSSWEKYNTLPESEREHQLDLAETAAIDYYTSVGADVSNRGPSVARRMLNDITTVSSMAAFQLDIFAPWTNCYGECDPQVTIANNADGRVRKLITESWHPLHSAQYVWSKGHLANIFLTCLGDRTEMAHSIEARTPFLDHPLTEYVNHLPPSAKLRWDPEAKKFTEKWVLREASKPFITKELYERKKHPYSAPTTWPKGGPLNKLLDRLVSEDNIKQLGFVDWERCKGLTAKAFGDNGDPMAMRYAIVVAEWVVLGQRFGVATAEKPKGY</sequence>
<name>A0A9N8KB18_9PEZI</name>
<keyword evidence="5 10" id="KW-0067">ATP-binding</keyword>
<evidence type="ECO:0000256" key="5">
    <source>
        <dbReference type="ARBA" id="ARBA00022840"/>
    </source>
</evidence>
<dbReference type="NCBIfam" id="TIGR01536">
    <property type="entry name" value="asn_synth_AEB"/>
    <property type="match status" value="1"/>
</dbReference>
<dbReference type="InterPro" id="IPR001962">
    <property type="entry name" value="Asn_synthase"/>
</dbReference>
<dbReference type="PROSITE" id="PS51278">
    <property type="entry name" value="GATASE_TYPE_2"/>
    <property type="match status" value="1"/>
</dbReference>
<dbReference type="EC" id="6.3.5.4" evidence="1"/>
<reference evidence="14" key="1">
    <citation type="submission" date="2020-06" db="EMBL/GenBank/DDBJ databases">
        <authorList>
            <person name="Onetto C."/>
        </authorList>
    </citation>
    <scope>NUCLEOTIDE SEQUENCE</scope>
</reference>
<feature type="site" description="Important for beta-aspartyl-AMP intermediate formation" evidence="12">
    <location>
        <position position="388"/>
    </location>
</feature>
<dbReference type="InterPro" id="IPR029055">
    <property type="entry name" value="Ntn_hydrolases_N"/>
</dbReference>
<keyword evidence="7" id="KW-0315">Glutamine amidotransferase</keyword>
<dbReference type="AlphaFoldDB" id="A0A9N8KB18"/>
<dbReference type="InterPro" id="IPR006426">
    <property type="entry name" value="Asn_synth_AEB"/>
</dbReference>
<evidence type="ECO:0000256" key="11">
    <source>
        <dbReference type="PIRSR" id="PIRSR001589-2"/>
    </source>
</evidence>
<dbReference type="PANTHER" id="PTHR11772:SF17">
    <property type="entry name" value="ASPARAGINE SYNTHETASE (EUROFUNG)"/>
    <property type="match status" value="1"/>
</dbReference>
<evidence type="ECO:0000313" key="14">
    <source>
        <dbReference type="EMBL" id="CAD0108404.1"/>
    </source>
</evidence>
<evidence type="ECO:0000256" key="3">
    <source>
        <dbReference type="ARBA" id="ARBA00022605"/>
    </source>
</evidence>
<evidence type="ECO:0000256" key="8">
    <source>
        <dbReference type="ARBA" id="ARBA00029440"/>
    </source>
</evidence>
<dbReference type="OrthoDB" id="409189at2759"/>
<keyword evidence="4 10" id="KW-0547">Nucleotide-binding</keyword>
<feature type="binding site" evidence="11">
    <location>
        <position position="311"/>
    </location>
    <ligand>
        <name>ATP</name>
        <dbReference type="ChEBI" id="CHEBI:30616"/>
    </ligand>
</feature>
<dbReference type="PANTHER" id="PTHR11772">
    <property type="entry name" value="ASPARAGINE SYNTHETASE"/>
    <property type="match status" value="1"/>
</dbReference>
<evidence type="ECO:0000256" key="10">
    <source>
        <dbReference type="PIRNR" id="PIRNR001589"/>
    </source>
</evidence>
<dbReference type="GO" id="GO:0006529">
    <property type="term" value="P:asparagine biosynthetic process"/>
    <property type="evidence" value="ECO:0007669"/>
    <property type="project" value="UniProtKB-KW"/>
</dbReference>
<protein>
    <recommendedName>
        <fullName evidence="1">asparagine synthase (glutamine-hydrolyzing)</fullName>
        <ecNumber evidence="1">6.3.5.4</ecNumber>
    </recommendedName>
</protein>
<keyword evidence="6" id="KW-0061">Asparagine biosynthesis</keyword>
<keyword evidence="3" id="KW-0028">Amino-acid biosynthesis</keyword>
<dbReference type="InterPro" id="IPR033738">
    <property type="entry name" value="AsnB_N"/>
</dbReference>
<dbReference type="GO" id="GO:0004066">
    <property type="term" value="F:asparagine synthase (glutamine-hydrolyzing) activity"/>
    <property type="evidence" value="ECO:0007669"/>
    <property type="project" value="UniProtKB-EC"/>
</dbReference>
<feature type="binding site" evidence="11">
    <location>
        <position position="121"/>
    </location>
    <ligand>
        <name>L-glutamine</name>
        <dbReference type="ChEBI" id="CHEBI:58359"/>
    </ligand>
</feature>
<evidence type="ECO:0000256" key="4">
    <source>
        <dbReference type="ARBA" id="ARBA00022741"/>
    </source>
</evidence>
<dbReference type="EMBL" id="CAINUL010000002">
    <property type="protein sequence ID" value="CAD0108404.1"/>
    <property type="molecule type" value="Genomic_DNA"/>
</dbReference>
<dbReference type="SUPFAM" id="SSF56235">
    <property type="entry name" value="N-terminal nucleophile aminohydrolases (Ntn hydrolases)"/>
    <property type="match status" value="1"/>
</dbReference>
<dbReference type="GO" id="GO:0005829">
    <property type="term" value="C:cytosol"/>
    <property type="evidence" value="ECO:0007669"/>
    <property type="project" value="TreeGrafter"/>
</dbReference>
<comment type="caution">
    <text evidence="14">The sequence shown here is derived from an EMBL/GenBank/DDBJ whole genome shotgun (WGS) entry which is preliminary data.</text>
</comment>
<dbReference type="CDD" id="cd00712">
    <property type="entry name" value="AsnB"/>
    <property type="match status" value="1"/>
</dbReference>
<gene>
    <name evidence="14" type="ORF">AWRI4620_LOCUS2659</name>
</gene>
<dbReference type="Pfam" id="PF00733">
    <property type="entry name" value="Asn_synthase"/>
    <property type="match status" value="1"/>
</dbReference>
<accession>A0A9N8KB18</accession>
<comment type="pathway">
    <text evidence="8">Amino-acid biosynthesis.</text>
</comment>
<evidence type="ECO:0000259" key="13">
    <source>
        <dbReference type="PROSITE" id="PS51278"/>
    </source>
</evidence>
<keyword evidence="2" id="KW-0436">Ligase</keyword>
<dbReference type="CDD" id="cd01991">
    <property type="entry name" value="Asn_synthase_B_C"/>
    <property type="match status" value="1"/>
</dbReference>
<evidence type="ECO:0000256" key="2">
    <source>
        <dbReference type="ARBA" id="ARBA00022598"/>
    </source>
</evidence>
<dbReference type="SUPFAM" id="SSF52402">
    <property type="entry name" value="Adenine nucleotide alpha hydrolases-like"/>
    <property type="match status" value="1"/>
</dbReference>
<comment type="catalytic activity">
    <reaction evidence="9">
        <text>L-aspartate + L-glutamine + ATP + H2O = L-asparagine + L-glutamate + AMP + diphosphate + H(+)</text>
        <dbReference type="Rhea" id="RHEA:12228"/>
        <dbReference type="ChEBI" id="CHEBI:15377"/>
        <dbReference type="ChEBI" id="CHEBI:15378"/>
        <dbReference type="ChEBI" id="CHEBI:29985"/>
        <dbReference type="ChEBI" id="CHEBI:29991"/>
        <dbReference type="ChEBI" id="CHEBI:30616"/>
        <dbReference type="ChEBI" id="CHEBI:33019"/>
        <dbReference type="ChEBI" id="CHEBI:58048"/>
        <dbReference type="ChEBI" id="CHEBI:58359"/>
        <dbReference type="ChEBI" id="CHEBI:456215"/>
        <dbReference type="EC" id="6.3.5.4"/>
    </reaction>
</comment>
<dbReference type="InterPro" id="IPR050795">
    <property type="entry name" value="Asn_Synthetase"/>
</dbReference>
<organism evidence="14 15">
    <name type="scientific">Aureobasidium uvarum</name>
    <dbReference type="NCBI Taxonomy" id="2773716"/>
    <lineage>
        <taxon>Eukaryota</taxon>
        <taxon>Fungi</taxon>
        <taxon>Dikarya</taxon>
        <taxon>Ascomycota</taxon>
        <taxon>Pezizomycotina</taxon>
        <taxon>Dothideomycetes</taxon>
        <taxon>Dothideomycetidae</taxon>
        <taxon>Dothideales</taxon>
        <taxon>Saccotheciaceae</taxon>
        <taxon>Aureobasidium</taxon>
    </lineage>
</organism>
<dbReference type="InterPro" id="IPR014729">
    <property type="entry name" value="Rossmann-like_a/b/a_fold"/>
</dbReference>
<dbReference type="Gene3D" id="3.60.20.10">
    <property type="entry name" value="Glutamine Phosphoribosylpyrophosphate, subunit 1, domain 1"/>
    <property type="match status" value="1"/>
</dbReference>
<dbReference type="Pfam" id="PF13537">
    <property type="entry name" value="GATase_7"/>
    <property type="match status" value="1"/>
</dbReference>
<dbReference type="PIRSF" id="PIRSF001589">
    <property type="entry name" value="Asn_synthetase_glu-h"/>
    <property type="match status" value="1"/>
</dbReference>
<proteinExistence type="predicted"/>
<evidence type="ECO:0000256" key="1">
    <source>
        <dbReference type="ARBA" id="ARBA00012737"/>
    </source>
</evidence>
<dbReference type="Proteomes" id="UP000745764">
    <property type="component" value="Unassembled WGS sequence"/>
</dbReference>
<evidence type="ECO:0000256" key="7">
    <source>
        <dbReference type="ARBA" id="ARBA00022962"/>
    </source>
</evidence>
<evidence type="ECO:0000313" key="15">
    <source>
        <dbReference type="Proteomes" id="UP000745764"/>
    </source>
</evidence>
<evidence type="ECO:0000256" key="9">
    <source>
        <dbReference type="ARBA" id="ARBA00048741"/>
    </source>
</evidence>
<dbReference type="GO" id="GO:0005524">
    <property type="term" value="F:ATP binding"/>
    <property type="evidence" value="ECO:0007669"/>
    <property type="project" value="UniProtKB-KW"/>
</dbReference>
<feature type="domain" description="Glutamine amidotransferase type-2" evidence="13">
    <location>
        <begin position="2"/>
        <end position="234"/>
    </location>
</feature>
<dbReference type="Gene3D" id="3.40.50.620">
    <property type="entry name" value="HUPs"/>
    <property type="match status" value="2"/>
</dbReference>
<evidence type="ECO:0000256" key="12">
    <source>
        <dbReference type="PIRSR" id="PIRSR001589-3"/>
    </source>
</evidence>